<dbReference type="Proteomes" id="UP001178507">
    <property type="component" value="Unassembled WGS sequence"/>
</dbReference>
<name>A0AA36MLA0_9DINO</name>
<gene>
    <name evidence="2" type="ORF">EVOR1521_LOCUS5305</name>
</gene>
<dbReference type="AlphaFoldDB" id="A0AA36MLA0"/>
<comment type="caution">
    <text evidence="2">The sequence shown here is derived from an EMBL/GenBank/DDBJ whole genome shotgun (WGS) entry which is preliminary data.</text>
</comment>
<evidence type="ECO:0000313" key="3">
    <source>
        <dbReference type="Proteomes" id="UP001178507"/>
    </source>
</evidence>
<evidence type="ECO:0000313" key="2">
    <source>
        <dbReference type="EMBL" id="CAJ1376186.1"/>
    </source>
</evidence>
<evidence type="ECO:0000256" key="1">
    <source>
        <dbReference type="SAM" id="MobiDB-lite"/>
    </source>
</evidence>
<sequence length="132" mass="14754">MPSWIAQMRADVEATRQELRGEDAQPISRSLSGKLRPLSPASRTKPRERSQELSSPRGSREAKAAPCLVPRERSAEMSEAPFLAPEREAEFTEAQGFDVPLSFELLGEEEALIAWSQTVRLDDVHLDELLLP</sequence>
<dbReference type="EMBL" id="CAUJNA010000369">
    <property type="protein sequence ID" value="CAJ1376186.1"/>
    <property type="molecule type" value="Genomic_DNA"/>
</dbReference>
<keyword evidence="3" id="KW-1185">Reference proteome</keyword>
<proteinExistence type="predicted"/>
<protein>
    <submittedName>
        <fullName evidence="2">Uncharacterized protein</fullName>
    </submittedName>
</protein>
<reference evidence="2" key="1">
    <citation type="submission" date="2023-08" db="EMBL/GenBank/DDBJ databases">
        <authorList>
            <person name="Chen Y."/>
            <person name="Shah S."/>
            <person name="Dougan E. K."/>
            <person name="Thang M."/>
            <person name="Chan C."/>
        </authorList>
    </citation>
    <scope>NUCLEOTIDE SEQUENCE</scope>
</reference>
<organism evidence="2 3">
    <name type="scientific">Effrenium voratum</name>
    <dbReference type="NCBI Taxonomy" id="2562239"/>
    <lineage>
        <taxon>Eukaryota</taxon>
        <taxon>Sar</taxon>
        <taxon>Alveolata</taxon>
        <taxon>Dinophyceae</taxon>
        <taxon>Suessiales</taxon>
        <taxon>Symbiodiniaceae</taxon>
        <taxon>Effrenium</taxon>
    </lineage>
</organism>
<accession>A0AA36MLA0</accession>
<feature type="region of interest" description="Disordered" evidence="1">
    <location>
        <begin position="15"/>
        <end position="79"/>
    </location>
</feature>